<reference evidence="1" key="1">
    <citation type="submission" date="2023-10" db="EMBL/GenBank/DDBJ databases">
        <authorList>
            <person name="Chen Y."/>
            <person name="Shah S."/>
            <person name="Dougan E. K."/>
            <person name="Thang M."/>
            <person name="Chan C."/>
        </authorList>
    </citation>
    <scope>NUCLEOTIDE SEQUENCE [LARGE SCALE GENOMIC DNA]</scope>
</reference>
<evidence type="ECO:0000313" key="1">
    <source>
        <dbReference type="EMBL" id="CAK0848343.1"/>
    </source>
</evidence>
<protein>
    <recommendedName>
        <fullName evidence="3">Phospholipase B-like</fullName>
    </recommendedName>
</protein>
<dbReference type="Proteomes" id="UP001189429">
    <property type="component" value="Unassembled WGS sequence"/>
</dbReference>
<dbReference type="EMBL" id="CAUYUJ010014969">
    <property type="protein sequence ID" value="CAK0848343.1"/>
    <property type="molecule type" value="Genomic_DNA"/>
</dbReference>
<accession>A0ABN9TRD1</accession>
<organism evidence="1 2">
    <name type="scientific">Prorocentrum cordatum</name>
    <dbReference type="NCBI Taxonomy" id="2364126"/>
    <lineage>
        <taxon>Eukaryota</taxon>
        <taxon>Sar</taxon>
        <taxon>Alveolata</taxon>
        <taxon>Dinophyceae</taxon>
        <taxon>Prorocentrales</taxon>
        <taxon>Prorocentraceae</taxon>
        <taxon>Prorocentrum</taxon>
    </lineage>
</organism>
<evidence type="ECO:0000313" key="2">
    <source>
        <dbReference type="Proteomes" id="UP001189429"/>
    </source>
</evidence>
<evidence type="ECO:0008006" key="3">
    <source>
        <dbReference type="Google" id="ProtNLM"/>
    </source>
</evidence>
<comment type="caution">
    <text evidence="1">The sequence shown here is derived from an EMBL/GenBank/DDBJ whole genome shotgun (WGS) entry which is preliminary data.</text>
</comment>
<name>A0ABN9TRD1_9DINO</name>
<keyword evidence="2" id="KW-1185">Reference proteome</keyword>
<sequence>MVNLFWTGDYGHLELYKARAKQLESPEGKSGLSFPWLDANFCLPVDELKALLVNGTYPRSSGYNAMVKDEYQELGKVWKYPKSRCTAPYFQQGHEGYDPNDACINGEPPLVDKSVVATWAKRSALHVMFGKR</sequence>
<proteinExistence type="predicted"/>
<gene>
    <name evidence="1" type="ORF">PCOR1329_LOCUS41298</name>
</gene>